<evidence type="ECO:0000313" key="3">
    <source>
        <dbReference type="Proteomes" id="UP000332933"/>
    </source>
</evidence>
<protein>
    <submittedName>
        <fullName evidence="2">Aste57867_15921 protein</fullName>
    </submittedName>
</protein>
<gene>
    <name evidence="2" type="primary">Aste57867_15921</name>
    <name evidence="1" type="ORF">As57867_015865</name>
    <name evidence="2" type="ORF">ASTE57867_15921</name>
</gene>
<reference evidence="2 3" key="1">
    <citation type="submission" date="2019-03" db="EMBL/GenBank/DDBJ databases">
        <authorList>
            <person name="Gaulin E."/>
            <person name="Dumas B."/>
        </authorList>
    </citation>
    <scope>NUCLEOTIDE SEQUENCE [LARGE SCALE GENOMIC DNA]</scope>
    <source>
        <strain evidence="2">CBS 568.67</strain>
    </source>
</reference>
<organism evidence="2 3">
    <name type="scientific">Aphanomyces stellatus</name>
    <dbReference type="NCBI Taxonomy" id="120398"/>
    <lineage>
        <taxon>Eukaryota</taxon>
        <taxon>Sar</taxon>
        <taxon>Stramenopiles</taxon>
        <taxon>Oomycota</taxon>
        <taxon>Saprolegniomycetes</taxon>
        <taxon>Saprolegniales</taxon>
        <taxon>Verrucalvaceae</taxon>
        <taxon>Aphanomyces</taxon>
    </lineage>
</organism>
<sequence length="119" mass="13660">MTSAATAFYDHHRPTKALPLRKRKRQDASIVVSVDRSSSSMKRMHTIEMPRDLAGQLKLLQSIKEHNRQLRQLIETKAMEHESVDAAIDQVCFRYPLGGMSDQPDEEVKSILAWYFADC</sequence>
<accession>A0A485L488</accession>
<dbReference type="Proteomes" id="UP000332933">
    <property type="component" value="Unassembled WGS sequence"/>
</dbReference>
<dbReference type="AlphaFoldDB" id="A0A485L488"/>
<dbReference type="EMBL" id="CAADRA010005793">
    <property type="protein sequence ID" value="VFT92707.1"/>
    <property type="molecule type" value="Genomic_DNA"/>
</dbReference>
<dbReference type="EMBL" id="VJMH01005772">
    <property type="protein sequence ID" value="KAF0693069.1"/>
    <property type="molecule type" value="Genomic_DNA"/>
</dbReference>
<keyword evidence="3" id="KW-1185">Reference proteome</keyword>
<name>A0A485L488_9STRA</name>
<evidence type="ECO:0000313" key="1">
    <source>
        <dbReference type="EMBL" id="KAF0693069.1"/>
    </source>
</evidence>
<reference evidence="1" key="2">
    <citation type="submission" date="2019-06" db="EMBL/GenBank/DDBJ databases">
        <title>Genomics analysis of Aphanomyces spp. identifies a new class of oomycete effector associated with host adaptation.</title>
        <authorList>
            <person name="Gaulin E."/>
        </authorList>
    </citation>
    <scope>NUCLEOTIDE SEQUENCE</scope>
    <source>
        <strain evidence="1">CBS 578.67</strain>
    </source>
</reference>
<proteinExistence type="predicted"/>
<evidence type="ECO:0000313" key="2">
    <source>
        <dbReference type="EMBL" id="VFT92707.1"/>
    </source>
</evidence>